<reference evidence="2 3" key="1">
    <citation type="submission" date="2014-09" db="EMBL/GenBank/DDBJ databases">
        <authorList>
            <person name="Martin A.A."/>
        </authorList>
    </citation>
    <scope>NUCLEOTIDE SEQUENCE</scope>
    <source>
        <strain evidence="3">ED321</strain>
        <strain evidence="2">ED321 Heterogonic</strain>
    </source>
</reference>
<organism evidence="2">
    <name type="scientific">Strongyloides ratti</name>
    <name type="common">Parasitic roundworm</name>
    <dbReference type="NCBI Taxonomy" id="34506"/>
    <lineage>
        <taxon>Eukaryota</taxon>
        <taxon>Metazoa</taxon>
        <taxon>Ecdysozoa</taxon>
        <taxon>Nematoda</taxon>
        <taxon>Chromadorea</taxon>
        <taxon>Rhabditida</taxon>
        <taxon>Tylenchina</taxon>
        <taxon>Panagrolaimomorpha</taxon>
        <taxon>Strongyloidoidea</taxon>
        <taxon>Strongyloididae</taxon>
        <taxon>Strongyloides</taxon>
    </lineage>
</organism>
<dbReference type="EMBL" id="LN609529">
    <property type="protein sequence ID" value="CEF67601.1"/>
    <property type="molecule type" value="Genomic_DNA"/>
</dbReference>
<keyword evidence="3" id="KW-1185">Reference proteome</keyword>
<reference evidence="4" key="2">
    <citation type="submission" date="2020-12" db="UniProtKB">
        <authorList>
            <consortium name="WormBaseParasite"/>
        </authorList>
    </citation>
    <scope>IDENTIFICATION</scope>
</reference>
<dbReference type="AlphaFoldDB" id="A0A090LCU2"/>
<evidence type="ECO:0000256" key="1">
    <source>
        <dbReference type="SAM" id="Phobius"/>
    </source>
</evidence>
<keyword evidence="1" id="KW-1133">Transmembrane helix</keyword>
<keyword evidence="1" id="KW-0472">Membrane</keyword>
<name>A0A090LCU2_STRRB</name>
<dbReference type="OrthoDB" id="5832893at2759"/>
<dbReference type="CTD" id="36379966"/>
<dbReference type="WormBase" id="SRAE_2000226300">
    <property type="protein sequence ID" value="SRP09810"/>
    <property type="gene ID" value="WBGene00262472"/>
</dbReference>
<evidence type="ECO:0000313" key="4">
    <source>
        <dbReference type="WBParaSite" id="SRAE_2000226300.1"/>
    </source>
</evidence>
<accession>A0A090LCU2</accession>
<dbReference type="Proteomes" id="UP000035682">
    <property type="component" value="Unplaced"/>
</dbReference>
<protein>
    <submittedName>
        <fullName evidence="2 4">Uncharacterized protein</fullName>
    </submittedName>
</protein>
<dbReference type="GeneID" id="36379966"/>
<feature type="transmembrane region" description="Helical" evidence="1">
    <location>
        <begin position="48"/>
        <end position="69"/>
    </location>
</feature>
<dbReference type="OMA" id="FMSKEEP"/>
<evidence type="ECO:0000313" key="3">
    <source>
        <dbReference type="Proteomes" id="UP000035682"/>
    </source>
</evidence>
<dbReference type="WBParaSite" id="SRAE_2000226300.1">
    <property type="protein sequence ID" value="SRAE_2000226300.1"/>
    <property type="gene ID" value="WBGene00262472"/>
</dbReference>
<gene>
    <name evidence="2 4 5" type="ORF">SRAE_2000226300</name>
</gene>
<proteinExistence type="predicted"/>
<dbReference type="STRING" id="34506.A0A090LCU2"/>
<keyword evidence="1" id="KW-0812">Transmembrane</keyword>
<evidence type="ECO:0000313" key="2">
    <source>
        <dbReference type="EMBL" id="CEF67601.1"/>
    </source>
</evidence>
<evidence type="ECO:0000313" key="5">
    <source>
        <dbReference type="WormBase" id="SRAE_2000226300"/>
    </source>
</evidence>
<dbReference type="RefSeq" id="XP_024506801.1">
    <property type="nucleotide sequence ID" value="XM_024653312.1"/>
</dbReference>
<dbReference type="eggNOG" id="ENOG502THWM">
    <property type="taxonomic scope" value="Eukaryota"/>
</dbReference>
<sequence>MIFNSLLKISSSTLDVYQFRNRATYYKQSNGWTPKFLRRFLIRYPRGPYYIVTGILVGSMIAPVFYWIFKYYTMSFDEFKDYRTNYNKNVIKRQRFGEGLIFPWKSKETDEEK</sequence>